<dbReference type="PANTHER" id="PTHR36114">
    <property type="entry name" value="16.7 KDA PROTEIN IN WHIE LOCUS"/>
    <property type="match status" value="1"/>
</dbReference>
<dbReference type="PANTHER" id="PTHR36114:SF1">
    <property type="entry name" value="16.7 KDA PROTEIN IN WHIE LOCUS"/>
    <property type="match status" value="1"/>
</dbReference>
<reference evidence="3" key="1">
    <citation type="submission" date="2023-07" db="EMBL/GenBank/DDBJ databases">
        <title>Novel species isolated from saline lakes on Tibetan Plateau.</title>
        <authorList>
            <person name="Lu H."/>
        </authorList>
    </citation>
    <scope>NUCLEOTIDE SEQUENCE [LARGE SCALE GENOMIC DNA]</scope>
    <source>
        <strain evidence="3">CAK8W</strain>
    </source>
</reference>
<accession>A0ABS7XHJ7</accession>
<dbReference type="Gene3D" id="2.60.120.10">
    <property type="entry name" value="Jelly Rolls"/>
    <property type="match status" value="1"/>
</dbReference>
<dbReference type="InterPro" id="IPR013096">
    <property type="entry name" value="Cupin_2"/>
</dbReference>
<protein>
    <submittedName>
        <fullName evidence="2">Cupin domain-containing protein</fullName>
    </submittedName>
</protein>
<comment type="caution">
    <text evidence="2">The sequence shown here is derived from an EMBL/GenBank/DDBJ whole genome shotgun (WGS) entry which is preliminary data.</text>
</comment>
<dbReference type="Pfam" id="PF07883">
    <property type="entry name" value="Cupin_2"/>
    <property type="match status" value="1"/>
</dbReference>
<dbReference type="SUPFAM" id="SSF51182">
    <property type="entry name" value="RmlC-like cupins"/>
    <property type="match status" value="1"/>
</dbReference>
<evidence type="ECO:0000313" key="3">
    <source>
        <dbReference type="Proteomes" id="UP001199314"/>
    </source>
</evidence>
<dbReference type="Proteomes" id="UP001199314">
    <property type="component" value="Unassembled WGS sequence"/>
</dbReference>
<keyword evidence="3" id="KW-1185">Reference proteome</keyword>
<dbReference type="InterPro" id="IPR014710">
    <property type="entry name" value="RmlC-like_jellyroll"/>
</dbReference>
<evidence type="ECO:0000313" key="2">
    <source>
        <dbReference type="EMBL" id="MBZ9778421.1"/>
    </source>
</evidence>
<sequence>MKIKPVNLQEKFNSFSEFWNPKIIGELNGQHVKIAKFKDEFIMHQHEDEDELFLVIEGKIKMELENEIHEINAGEFIIVPKGAQHKPSAVGEAKVLMFEPKSTLNTGNTENELTVKKLDEI</sequence>
<dbReference type="EMBL" id="JAIQZE010000004">
    <property type="protein sequence ID" value="MBZ9778421.1"/>
    <property type="molecule type" value="Genomic_DNA"/>
</dbReference>
<evidence type="ECO:0000259" key="1">
    <source>
        <dbReference type="PROSITE" id="PS50042"/>
    </source>
</evidence>
<dbReference type="RefSeq" id="WP_224460776.1">
    <property type="nucleotide sequence ID" value="NZ_JAIQZE010000004.1"/>
</dbReference>
<dbReference type="InterPro" id="IPR052044">
    <property type="entry name" value="PKS_Associated_Protein"/>
</dbReference>
<name>A0ABS7XHJ7_9FLAO</name>
<gene>
    <name evidence="2" type="ORF">LB452_05735</name>
</gene>
<feature type="domain" description="Cyclic nucleotide-binding" evidence="1">
    <location>
        <begin position="11"/>
        <end position="77"/>
    </location>
</feature>
<dbReference type="CDD" id="cd02226">
    <property type="entry name" value="cupin_YdbB-like"/>
    <property type="match status" value="1"/>
</dbReference>
<dbReference type="PROSITE" id="PS50042">
    <property type="entry name" value="CNMP_BINDING_3"/>
    <property type="match status" value="1"/>
</dbReference>
<dbReference type="InterPro" id="IPR011051">
    <property type="entry name" value="RmlC_Cupin_sf"/>
</dbReference>
<dbReference type="InterPro" id="IPR000595">
    <property type="entry name" value="cNMP-bd_dom"/>
</dbReference>
<organism evidence="2 3">
    <name type="scientific">Psychroflexus longus</name>
    <dbReference type="NCBI Taxonomy" id="2873596"/>
    <lineage>
        <taxon>Bacteria</taxon>
        <taxon>Pseudomonadati</taxon>
        <taxon>Bacteroidota</taxon>
        <taxon>Flavobacteriia</taxon>
        <taxon>Flavobacteriales</taxon>
        <taxon>Flavobacteriaceae</taxon>
        <taxon>Psychroflexus</taxon>
    </lineage>
</organism>
<proteinExistence type="predicted"/>